<evidence type="ECO:0000256" key="9">
    <source>
        <dbReference type="ARBA" id="ARBA00048659"/>
    </source>
</evidence>
<keyword evidence="7" id="KW-0652">Protein synthesis inhibitor</keyword>
<feature type="region of interest" description="Disordered" evidence="12">
    <location>
        <begin position="389"/>
        <end position="416"/>
    </location>
</feature>
<dbReference type="STRING" id="914237.A0A1E1JSE5"/>
<feature type="region of interest" description="Disordered" evidence="12">
    <location>
        <begin position="20"/>
        <end position="48"/>
    </location>
</feature>
<dbReference type="PANTHER" id="PTHR11042">
    <property type="entry name" value="EUKARYOTIC TRANSLATION INITIATION FACTOR 2-ALPHA KINASE EIF2-ALPHA KINASE -RELATED"/>
    <property type="match status" value="1"/>
</dbReference>
<evidence type="ECO:0000259" key="13">
    <source>
        <dbReference type="PROSITE" id="PS50011"/>
    </source>
</evidence>
<keyword evidence="6 11" id="KW-0067">ATP-binding</keyword>
<dbReference type="PANTHER" id="PTHR11042:SF160">
    <property type="entry name" value="EUKARYOTIC TRANSLATION INITIATION FACTOR 2-ALPHA KINASE 1"/>
    <property type="match status" value="1"/>
</dbReference>
<dbReference type="InterPro" id="IPR008271">
    <property type="entry name" value="Ser/Thr_kinase_AS"/>
</dbReference>
<dbReference type="PROSITE" id="PS50011">
    <property type="entry name" value="PROTEIN_KINASE_DOM"/>
    <property type="match status" value="1"/>
</dbReference>
<evidence type="ECO:0000256" key="6">
    <source>
        <dbReference type="ARBA" id="ARBA00022840"/>
    </source>
</evidence>
<protein>
    <recommendedName>
        <fullName evidence="1">non-specific serine/threonine protein kinase</fullName>
        <ecNumber evidence="1">2.7.11.1</ecNumber>
    </recommendedName>
</protein>
<dbReference type="Gene3D" id="3.30.200.20">
    <property type="entry name" value="Phosphorylase Kinase, domain 1"/>
    <property type="match status" value="1"/>
</dbReference>
<keyword evidence="4 11" id="KW-0547">Nucleotide-binding</keyword>
<feature type="domain" description="Protein kinase" evidence="13">
    <location>
        <begin position="233"/>
        <end position="662"/>
    </location>
</feature>
<feature type="binding site" evidence="11">
    <location>
        <position position="262"/>
    </location>
    <ligand>
        <name>ATP</name>
        <dbReference type="ChEBI" id="CHEBI:30616"/>
    </ligand>
</feature>
<name>A0A1E1JSE5_9HELO</name>
<dbReference type="InParanoid" id="A0A1E1JSE5"/>
<organism evidence="14 15">
    <name type="scientific">Rhynchosporium graminicola</name>
    <dbReference type="NCBI Taxonomy" id="2792576"/>
    <lineage>
        <taxon>Eukaryota</taxon>
        <taxon>Fungi</taxon>
        <taxon>Dikarya</taxon>
        <taxon>Ascomycota</taxon>
        <taxon>Pezizomycotina</taxon>
        <taxon>Leotiomycetes</taxon>
        <taxon>Helotiales</taxon>
        <taxon>Ploettnerulaceae</taxon>
        <taxon>Rhynchosporium</taxon>
    </lineage>
</organism>
<dbReference type="GO" id="GO:0005634">
    <property type="term" value="C:nucleus"/>
    <property type="evidence" value="ECO:0007669"/>
    <property type="project" value="TreeGrafter"/>
</dbReference>
<dbReference type="GO" id="GO:0005524">
    <property type="term" value="F:ATP binding"/>
    <property type="evidence" value="ECO:0007669"/>
    <property type="project" value="UniProtKB-UniRule"/>
</dbReference>
<dbReference type="Gene3D" id="1.10.510.10">
    <property type="entry name" value="Transferase(Phosphotransferase) domain 1"/>
    <property type="match status" value="1"/>
</dbReference>
<evidence type="ECO:0000256" key="7">
    <source>
        <dbReference type="ARBA" id="ARBA00023193"/>
    </source>
</evidence>
<dbReference type="InterPro" id="IPR050339">
    <property type="entry name" value="CC_SR_Kinase"/>
</dbReference>
<dbReference type="Proteomes" id="UP000178129">
    <property type="component" value="Unassembled WGS sequence"/>
</dbReference>
<proteinExistence type="inferred from homology"/>
<keyword evidence="2" id="KW-0723">Serine/threonine-protein kinase</keyword>
<evidence type="ECO:0000256" key="10">
    <source>
        <dbReference type="ARBA" id="ARBA00048977"/>
    </source>
</evidence>
<accession>A0A1E1JSE5</accession>
<feature type="compositionally biased region" description="Acidic residues" evidence="12">
    <location>
        <begin position="317"/>
        <end position="328"/>
    </location>
</feature>
<comment type="catalytic activity">
    <reaction evidence="9">
        <text>L-threonyl-[protein] + ATP = O-phospho-L-threonyl-[protein] + ADP + H(+)</text>
        <dbReference type="Rhea" id="RHEA:46608"/>
        <dbReference type="Rhea" id="RHEA-COMP:11060"/>
        <dbReference type="Rhea" id="RHEA-COMP:11605"/>
        <dbReference type="ChEBI" id="CHEBI:15378"/>
        <dbReference type="ChEBI" id="CHEBI:30013"/>
        <dbReference type="ChEBI" id="CHEBI:30616"/>
        <dbReference type="ChEBI" id="CHEBI:61977"/>
        <dbReference type="ChEBI" id="CHEBI:456216"/>
        <dbReference type="EC" id="2.7.11.1"/>
    </reaction>
    <physiologicalReaction direction="left-to-right" evidence="9">
        <dbReference type="Rhea" id="RHEA:46609"/>
    </physiologicalReaction>
</comment>
<evidence type="ECO:0000256" key="2">
    <source>
        <dbReference type="ARBA" id="ARBA00022527"/>
    </source>
</evidence>
<reference evidence="15" key="1">
    <citation type="submission" date="2016-03" db="EMBL/GenBank/DDBJ databases">
        <authorList>
            <person name="Ploux O."/>
        </authorList>
    </citation>
    <scope>NUCLEOTIDE SEQUENCE [LARGE SCALE GENOMIC DNA]</scope>
    <source>
        <strain evidence="15">UK7</strain>
    </source>
</reference>
<comment type="similarity">
    <text evidence="8">Belongs to the protein kinase superfamily. Ser/Thr protein kinase family. GCN2 subfamily.</text>
</comment>
<keyword evidence="5" id="KW-0418">Kinase</keyword>
<dbReference type="PROSITE" id="PS00108">
    <property type="entry name" value="PROTEIN_KINASE_ST"/>
    <property type="match status" value="1"/>
</dbReference>
<keyword evidence="3" id="KW-0808">Transferase</keyword>
<evidence type="ECO:0000313" key="15">
    <source>
        <dbReference type="Proteomes" id="UP000178129"/>
    </source>
</evidence>
<dbReference type="EC" id="2.7.11.1" evidence="1"/>
<keyword evidence="15" id="KW-1185">Reference proteome</keyword>
<dbReference type="InterPro" id="IPR000719">
    <property type="entry name" value="Prot_kinase_dom"/>
</dbReference>
<dbReference type="Pfam" id="PF00069">
    <property type="entry name" value="Pkinase"/>
    <property type="match status" value="2"/>
</dbReference>
<feature type="compositionally biased region" description="Acidic residues" evidence="12">
    <location>
        <begin position="399"/>
        <end position="410"/>
    </location>
</feature>
<dbReference type="InterPro" id="IPR011009">
    <property type="entry name" value="Kinase-like_dom_sf"/>
</dbReference>
<feature type="region of interest" description="Disordered" evidence="12">
    <location>
        <begin position="317"/>
        <end position="342"/>
    </location>
</feature>
<dbReference type="EMBL" id="FJUW01000002">
    <property type="protein sequence ID" value="CZS88591.1"/>
    <property type="molecule type" value="Genomic_DNA"/>
</dbReference>
<evidence type="ECO:0000256" key="5">
    <source>
        <dbReference type="ARBA" id="ARBA00022777"/>
    </source>
</evidence>
<evidence type="ECO:0000256" key="11">
    <source>
        <dbReference type="PROSITE-ProRule" id="PRU10141"/>
    </source>
</evidence>
<comment type="catalytic activity">
    <reaction evidence="10">
        <text>L-seryl-[protein] + ATP = O-phospho-L-seryl-[protein] + ADP + H(+)</text>
        <dbReference type="Rhea" id="RHEA:17989"/>
        <dbReference type="Rhea" id="RHEA-COMP:9863"/>
        <dbReference type="Rhea" id="RHEA-COMP:11604"/>
        <dbReference type="ChEBI" id="CHEBI:15378"/>
        <dbReference type="ChEBI" id="CHEBI:29999"/>
        <dbReference type="ChEBI" id="CHEBI:30616"/>
        <dbReference type="ChEBI" id="CHEBI:83421"/>
        <dbReference type="ChEBI" id="CHEBI:456216"/>
        <dbReference type="EC" id="2.7.11.1"/>
    </reaction>
    <physiologicalReaction direction="left-to-right" evidence="10">
        <dbReference type="Rhea" id="RHEA:17990"/>
    </physiologicalReaction>
</comment>
<evidence type="ECO:0000256" key="4">
    <source>
        <dbReference type="ARBA" id="ARBA00022741"/>
    </source>
</evidence>
<evidence type="ECO:0000256" key="12">
    <source>
        <dbReference type="SAM" id="MobiDB-lite"/>
    </source>
</evidence>
<evidence type="ECO:0000256" key="1">
    <source>
        <dbReference type="ARBA" id="ARBA00012513"/>
    </source>
</evidence>
<dbReference type="SMART" id="SM00220">
    <property type="entry name" value="S_TKc"/>
    <property type="match status" value="1"/>
</dbReference>
<dbReference type="PROSITE" id="PS00107">
    <property type="entry name" value="PROTEIN_KINASE_ATP"/>
    <property type="match status" value="1"/>
</dbReference>
<dbReference type="GO" id="GO:0004694">
    <property type="term" value="F:eukaryotic translation initiation factor 2alpha kinase activity"/>
    <property type="evidence" value="ECO:0007669"/>
    <property type="project" value="TreeGrafter"/>
</dbReference>
<dbReference type="AlphaFoldDB" id="A0A1E1JSE5"/>
<dbReference type="GO" id="GO:0017148">
    <property type="term" value="P:negative regulation of translation"/>
    <property type="evidence" value="ECO:0007669"/>
    <property type="project" value="UniProtKB-KW"/>
</dbReference>
<evidence type="ECO:0000256" key="8">
    <source>
        <dbReference type="ARBA" id="ARBA00037982"/>
    </source>
</evidence>
<gene>
    <name evidence="14" type="ORF">RCO7_04427</name>
</gene>
<dbReference type="SUPFAM" id="SSF56112">
    <property type="entry name" value="Protein kinase-like (PK-like)"/>
    <property type="match status" value="1"/>
</dbReference>
<dbReference type="GO" id="GO:0005737">
    <property type="term" value="C:cytoplasm"/>
    <property type="evidence" value="ECO:0007669"/>
    <property type="project" value="TreeGrafter"/>
</dbReference>
<dbReference type="InterPro" id="IPR017441">
    <property type="entry name" value="Protein_kinase_ATP_BS"/>
</dbReference>
<evidence type="ECO:0000313" key="14">
    <source>
        <dbReference type="EMBL" id="CZS88591.1"/>
    </source>
</evidence>
<evidence type="ECO:0000256" key="3">
    <source>
        <dbReference type="ARBA" id="ARBA00022679"/>
    </source>
</evidence>
<comment type="caution">
    <text evidence="14">The sequence shown here is derived from an EMBL/GenBank/DDBJ whole genome shotgun (WGS) entry which is preliminary data.</text>
</comment>
<sequence>MSSIHMASSQEVSIEPTFVGSHRSHDETQGGNHHESFEDTGNGTHDDVGALTRIVAPDLSGPQQHQHASFFYLALIESRCKRQAAAFINAHRGEEVQLPEDHPEVCKLAATVFAQSKRDLANVGMLPEDLVNRPIAELPSYLTSFDAAINNIAARRASDVSGPPHISFVDSQALSLVPGISQLQRPQNYSKALFRQDLRMAPPLPQNGEPSLFSLLYSNDDGVVPRSYYDRDYQQLSKLGSGGFGTVFLARNGLDKQEYAIKQIAVPAEKFLGGAGAVKLQKVLNEVQSLARLQHHNIVKYHHAWLEERIRSKNLAEDEIDSEADSDSDSNPPPGSTDDVTRGVHSIQLGLERSLLKQIDRQRADSIEDEESRSYIVFETSNSAKATAEYKSTFRESGEESSEDGDDSTEEIPREHTSNEIALYKGVGKDVVLYIKMFAYPLSLEDFIWAANSKEPPPVKHCFHALPTIRLLLAILDGTEYLHRKGFIHRDLKPPNIFLSMLEPGEPPTHQFIDISDCKECGVSEQKAHICPHIGDFGLIHDLKVVAADPAATPSKKQAALQPFPFSTAGSQQAGTKFYCPTQVPKKEPICPKLDVYSLGVITFEMVHRFGTKTERAITLDKLRDGVFPAKFEQHTLCEGIKAMLCQDRDERWSCAQVRAWLNQKLKEETEP</sequence>
<feature type="compositionally biased region" description="Basic and acidic residues" evidence="12">
    <location>
        <begin position="23"/>
        <end position="37"/>
    </location>
</feature>